<name>A0A9N7V1C3_PLEPL</name>
<comment type="caution">
    <text evidence="1">The sequence shown here is derived from an EMBL/GenBank/DDBJ whole genome shotgun (WGS) entry which is preliminary data.</text>
</comment>
<dbReference type="EMBL" id="CADEAL010002580">
    <property type="protein sequence ID" value="CAB1441160.1"/>
    <property type="molecule type" value="Genomic_DNA"/>
</dbReference>
<evidence type="ECO:0000313" key="1">
    <source>
        <dbReference type="EMBL" id="CAB1441160.1"/>
    </source>
</evidence>
<proteinExistence type="predicted"/>
<organism evidence="1 2">
    <name type="scientific">Pleuronectes platessa</name>
    <name type="common">European plaice</name>
    <dbReference type="NCBI Taxonomy" id="8262"/>
    <lineage>
        <taxon>Eukaryota</taxon>
        <taxon>Metazoa</taxon>
        <taxon>Chordata</taxon>
        <taxon>Craniata</taxon>
        <taxon>Vertebrata</taxon>
        <taxon>Euteleostomi</taxon>
        <taxon>Actinopterygii</taxon>
        <taxon>Neopterygii</taxon>
        <taxon>Teleostei</taxon>
        <taxon>Neoteleostei</taxon>
        <taxon>Acanthomorphata</taxon>
        <taxon>Carangaria</taxon>
        <taxon>Pleuronectiformes</taxon>
        <taxon>Pleuronectoidei</taxon>
        <taxon>Pleuronectidae</taxon>
        <taxon>Pleuronectes</taxon>
    </lineage>
</organism>
<gene>
    <name evidence="1" type="ORF">PLEPLA_LOCUS28945</name>
</gene>
<evidence type="ECO:0000313" key="2">
    <source>
        <dbReference type="Proteomes" id="UP001153269"/>
    </source>
</evidence>
<sequence>MATCDLGLTRAASGDRNERQQFSGIHPDAVSLAAVQSVVLCGVADVSPGMVVTSVADRWELGLHGLSLSPTCVSTVHGRFLRSRCHNRGSRRVPLEETSGRPVEGYAVEPSGPPCFSPNVSWNRLQLDPGTFTRINSKDNGWKDGWTQEHQASTEAITYYLAKDRDPINAMLNGGRRTPCCSSAPAAHSQFTLIEIKES</sequence>
<protein>
    <submittedName>
        <fullName evidence="1">Uncharacterized protein</fullName>
    </submittedName>
</protein>
<accession>A0A9N7V1C3</accession>
<dbReference type="AlphaFoldDB" id="A0A9N7V1C3"/>
<keyword evidence="2" id="KW-1185">Reference proteome</keyword>
<dbReference type="Proteomes" id="UP001153269">
    <property type="component" value="Unassembled WGS sequence"/>
</dbReference>
<reference evidence="1" key="1">
    <citation type="submission" date="2020-03" db="EMBL/GenBank/DDBJ databases">
        <authorList>
            <person name="Weist P."/>
        </authorList>
    </citation>
    <scope>NUCLEOTIDE SEQUENCE</scope>
</reference>